<keyword evidence="2" id="KW-1185">Reference proteome</keyword>
<dbReference type="Proteomes" id="UP001142055">
    <property type="component" value="Chromosome 3"/>
</dbReference>
<dbReference type="AlphaFoldDB" id="A0A9Q0M0F7"/>
<organism evidence="1 2">
    <name type="scientific">Blomia tropicalis</name>
    <name type="common">Mite</name>
    <dbReference type="NCBI Taxonomy" id="40697"/>
    <lineage>
        <taxon>Eukaryota</taxon>
        <taxon>Metazoa</taxon>
        <taxon>Ecdysozoa</taxon>
        <taxon>Arthropoda</taxon>
        <taxon>Chelicerata</taxon>
        <taxon>Arachnida</taxon>
        <taxon>Acari</taxon>
        <taxon>Acariformes</taxon>
        <taxon>Sarcoptiformes</taxon>
        <taxon>Astigmata</taxon>
        <taxon>Glycyphagoidea</taxon>
        <taxon>Echimyopodidae</taxon>
        <taxon>Blomia</taxon>
    </lineage>
</organism>
<sequence length="63" mass="7282">MTWFSFSVAELAQCTRYCSTITQCLICQLPELTRRFICIVQCPVRCTHRRSMLIAGRPIDVVD</sequence>
<protein>
    <submittedName>
        <fullName evidence="1">Uncharacterized protein</fullName>
    </submittedName>
</protein>
<accession>A0A9Q0M0F7</accession>
<comment type="caution">
    <text evidence="1">The sequence shown here is derived from an EMBL/GenBank/DDBJ whole genome shotgun (WGS) entry which is preliminary data.</text>
</comment>
<dbReference type="EMBL" id="JAPWDV010000003">
    <property type="protein sequence ID" value="KAJ6216990.1"/>
    <property type="molecule type" value="Genomic_DNA"/>
</dbReference>
<gene>
    <name evidence="1" type="ORF">RDWZM_008147</name>
</gene>
<name>A0A9Q0M0F7_BLOTA</name>
<evidence type="ECO:0000313" key="1">
    <source>
        <dbReference type="EMBL" id="KAJ6216990.1"/>
    </source>
</evidence>
<reference evidence="1" key="1">
    <citation type="submission" date="2022-12" db="EMBL/GenBank/DDBJ databases">
        <title>Genome assemblies of Blomia tropicalis.</title>
        <authorList>
            <person name="Cui Y."/>
        </authorList>
    </citation>
    <scope>NUCLEOTIDE SEQUENCE</scope>
    <source>
        <tissue evidence="1">Adult mites</tissue>
    </source>
</reference>
<evidence type="ECO:0000313" key="2">
    <source>
        <dbReference type="Proteomes" id="UP001142055"/>
    </source>
</evidence>
<proteinExistence type="predicted"/>